<reference evidence="2 3" key="1">
    <citation type="submission" date="2017-02" db="EMBL/GenBank/DDBJ databases">
        <authorList>
            <person name="Peterson S.W."/>
        </authorList>
    </citation>
    <scope>NUCLEOTIDE SEQUENCE [LARGE SCALE GENOMIC DNA]</scope>
    <source>
        <strain evidence="2 3">ATCC 17233</strain>
    </source>
</reference>
<evidence type="ECO:0000313" key="2">
    <source>
        <dbReference type="EMBL" id="SJZ53215.1"/>
    </source>
</evidence>
<dbReference type="AlphaFoldDB" id="A0A1T4LEQ4"/>
<keyword evidence="1" id="KW-1133">Transmembrane helix</keyword>
<dbReference type="RefSeq" id="WP_078786645.1">
    <property type="nucleotide sequence ID" value="NZ_FMTO01000016.1"/>
</dbReference>
<feature type="transmembrane region" description="Helical" evidence="1">
    <location>
        <begin position="9"/>
        <end position="29"/>
    </location>
</feature>
<accession>A0A1T4LEQ4</accession>
<dbReference type="OrthoDB" id="1834514at2"/>
<dbReference type="SUPFAM" id="SSF52266">
    <property type="entry name" value="SGNH hydrolase"/>
    <property type="match status" value="1"/>
</dbReference>
<dbReference type="EMBL" id="FUXA01000005">
    <property type="protein sequence ID" value="SJZ53215.1"/>
    <property type="molecule type" value="Genomic_DNA"/>
</dbReference>
<proteinExistence type="predicted"/>
<keyword evidence="1" id="KW-0472">Membrane</keyword>
<dbReference type="Proteomes" id="UP000189857">
    <property type="component" value="Unassembled WGS sequence"/>
</dbReference>
<sequence>MKNKDFVKLILIAAIYGIAIFSIIIYVNISIDAASVIRPQHTELAKLALAGNTVSVPENYNDRVFQVCIVNNIKSMPETVVIGSSRGMFLGRDITGYTDIYNNCVSGACMEDYYALLGLYYDRFGVFPKRVIIEISPWIFYKNNKEARWKENQVYYQSACKLYKKINKANIPIKNNFEIENPYISFSYFRYNLEQLLDKGSKLFTEQAHISNDINEFAEYPDGTIRYAAELENENEKRLADVKATAGACEYEGSNKMVEIDSNKKRDYENLIDYLQASGSEVIIFMQPFSATQSYYCFDKNMNPGYSLVNDYIDAYAKEKGIEVHGGYDAKRFNLGDERFIDNIHLDKIGTNIIWNYK</sequence>
<name>A0A1T4LEQ4_9FIRM</name>
<protein>
    <recommendedName>
        <fullName evidence="4">D-alanine transfer protein</fullName>
    </recommendedName>
</protein>
<organism evidence="2 3">
    <name type="scientific">Eubacterium ruminantium</name>
    <dbReference type="NCBI Taxonomy" id="42322"/>
    <lineage>
        <taxon>Bacteria</taxon>
        <taxon>Bacillati</taxon>
        <taxon>Bacillota</taxon>
        <taxon>Clostridia</taxon>
        <taxon>Eubacteriales</taxon>
        <taxon>Eubacteriaceae</taxon>
        <taxon>Eubacterium</taxon>
    </lineage>
</organism>
<evidence type="ECO:0000256" key="1">
    <source>
        <dbReference type="SAM" id="Phobius"/>
    </source>
</evidence>
<keyword evidence="3" id="KW-1185">Reference proteome</keyword>
<gene>
    <name evidence="2" type="ORF">SAMN02745110_00822</name>
</gene>
<keyword evidence="1" id="KW-0812">Transmembrane</keyword>
<evidence type="ECO:0008006" key="4">
    <source>
        <dbReference type="Google" id="ProtNLM"/>
    </source>
</evidence>
<evidence type="ECO:0000313" key="3">
    <source>
        <dbReference type="Proteomes" id="UP000189857"/>
    </source>
</evidence>